<proteinExistence type="predicted"/>
<evidence type="ECO:0000313" key="2">
    <source>
        <dbReference type="Proteomes" id="UP000187283"/>
    </source>
</evidence>
<dbReference type="Proteomes" id="UP000187283">
    <property type="component" value="Unassembled WGS sequence"/>
</dbReference>
<gene>
    <name evidence="1" type="ORF">AYI70_g1344</name>
</gene>
<dbReference type="EMBL" id="LSSN01000280">
    <property type="protein sequence ID" value="OMJ24777.1"/>
    <property type="molecule type" value="Genomic_DNA"/>
</dbReference>
<dbReference type="STRING" id="133412.A0A1R1YCZ2"/>
<evidence type="ECO:0000313" key="1">
    <source>
        <dbReference type="EMBL" id="OMJ24777.1"/>
    </source>
</evidence>
<organism evidence="1 2">
    <name type="scientific">Smittium culicis</name>
    <dbReference type="NCBI Taxonomy" id="133412"/>
    <lineage>
        <taxon>Eukaryota</taxon>
        <taxon>Fungi</taxon>
        <taxon>Fungi incertae sedis</taxon>
        <taxon>Zoopagomycota</taxon>
        <taxon>Kickxellomycotina</taxon>
        <taxon>Harpellomycetes</taxon>
        <taxon>Harpellales</taxon>
        <taxon>Legeriomycetaceae</taxon>
        <taxon>Smittium</taxon>
    </lineage>
</organism>
<keyword evidence="2" id="KW-1185">Reference proteome</keyword>
<dbReference type="AlphaFoldDB" id="A0A1R1YCZ2"/>
<reference evidence="1 2" key="1">
    <citation type="submission" date="2017-01" db="EMBL/GenBank/DDBJ databases">
        <authorList>
            <person name="Mah S.A."/>
            <person name="Swanson W.J."/>
            <person name="Moy G.W."/>
            <person name="Vacquier V.D."/>
        </authorList>
    </citation>
    <scope>NUCLEOTIDE SEQUENCE [LARGE SCALE GENOMIC DNA]</scope>
    <source>
        <strain evidence="1 2">GSMNP</strain>
    </source>
</reference>
<accession>A0A1R1YCZ2</accession>
<protein>
    <submittedName>
        <fullName evidence="1">Uncharacterized protein</fullName>
    </submittedName>
</protein>
<name>A0A1R1YCZ2_9FUNG</name>
<sequence length="86" mass="9837">MSDRNPLPNSKRAGIYFMVNLLLHFSIETGTTGPMTGLVRNIKTSGPSLDIFPISDQVSFHYWLGRHNLNRHQIRSRDTTVCYTPF</sequence>
<comment type="caution">
    <text evidence="1">The sequence shown here is derived from an EMBL/GenBank/DDBJ whole genome shotgun (WGS) entry which is preliminary data.</text>
</comment>
<dbReference type="OrthoDB" id="5404651at2759"/>